<keyword evidence="3" id="KW-1185">Reference proteome</keyword>
<feature type="domain" description="DUF2383" evidence="1">
    <location>
        <begin position="6"/>
        <end position="102"/>
    </location>
</feature>
<dbReference type="Gene3D" id="1.20.1260.10">
    <property type="match status" value="1"/>
</dbReference>
<dbReference type="InterPro" id="IPR012347">
    <property type="entry name" value="Ferritin-like"/>
</dbReference>
<organism evidence="2 3">
    <name type="scientific">Amedibacillus dolichus</name>
    <dbReference type="NCBI Taxonomy" id="31971"/>
    <lineage>
        <taxon>Bacteria</taxon>
        <taxon>Bacillati</taxon>
        <taxon>Bacillota</taxon>
        <taxon>Erysipelotrichia</taxon>
        <taxon>Erysipelotrichales</taxon>
        <taxon>Erysipelotrichaceae</taxon>
        <taxon>Amedibacillus</taxon>
    </lineage>
</organism>
<sequence length="149" mass="17320">MDTRCVQELNQLLKGTHMGASLFEDLKGKANDPALIHLIDDCLQRLRRHQELLEEQVRMLEGEPAMDGGFFQGISEMVEKIRTFPIEADVELAKECIQYMESGLQALNQFEQKQYVLEPMVQRSLGCMRDDYQISYHSFHQYVLQHARS</sequence>
<evidence type="ECO:0000313" key="2">
    <source>
        <dbReference type="EMBL" id="MDM8157892.1"/>
    </source>
</evidence>
<dbReference type="RefSeq" id="WP_289608334.1">
    <property type="nucleotide sequence ID" value="NZ_JAUDCG010000050.1"/>
</dbReference>
<proteinExistence type="predicted"/>
<accession>A0ABT7UE42</accession>
<dbReference type="EMBL" id="JAUDCG010000050">
    <property type="protein sequence ID" value="MDM8157892.1"/>
    <property type="molecule type" value="Genomic_DNA"/>
</dbReference>
<gene>
    <name evidence="2" type="ORF">QUV96_09605</name>
</gene>
<reference evidence="2" key="1">
    <citation type="submission" date="2023-06" db="EMBL/GenBank/DDBJ databases">
        <title>Identification and characterization of horizontal gene transfer across gut microbiota members of farm animals based on homology search.</title>
        <authorList>
            <person name="Schwarzerova J."/>
            <person name="Nykrynova M."/>
            <person name="Jureckova K."/>
            <person name="Cejkova D."/>
            <person name="Rychlik I."/>
        </authorList>
    </citation>
    <scope>NUCLEOTIDE SEQUENCE</scope>
    <source>
        <strain evidence="2">ET39</strain>
    </source>
</reference>
<name>A0ABT7UE42_9FIRM</name>
<dbReference type="Pfam" id="PF09537">
    <property type="entry name" value="DUF2383"/>
    <property type="match status" value="1"/>
</dbReference>
<evidence type="ECO:0000313" key="3">
    <source>
        <dbReference type="Proteomes" id="UP001529340"/>
    </source>
</evidence>
<protein>
    <submittedName>
        <fullName evidence="2">DUF2383 domain-containing protein</fullName>
    </submittedName>
</protein>
<dbReference type="InterPro" id="IPR019052">
    <property type="entry name" value="DUF2383"/>
</dbReference>
<comment type="caution">
    <text evidence="2">The sequence shown here is derived from an EMBL/GenBank/DDBJ whole genome shotgun (WGS) entry which is preliminary data.</text>
</comment>
<reference evidence="2" key="2">
    <citation type="submission" date="2023-06" db="EMBL/GenBank/DDBJ databases">
        <authorList>
            <person name="Zeman M."/>
            <person name="Kubasova T."/>
            <person name="Jahodarova E."/>
            <person name="Nykrynova M."/>
            <person name="Rychlik I."/>
        </authorList>
    </citation>
    <scope>NUCLEOTIDE SEQUENCE</scope>
    <source>
        <strain evidence="2">ET39</strain>
    </source>
</reference>
<evidence type="ECO:0000259" key="1">
    <source>
        <dbReference type="Pfam" id="PF09537"/>
    </source>
</evidence>
<dbReference type="Proteomes" id="UP001529340">
    <property type="component" value="Unassembled WGS sequence"/>
</dbReference>